<dbReference type="RefSeq" id="XP_045140308.1">
    <property type="nucleotide sequence ID" value="XM_045284373.1"/>
</dbReference>
<gene>
    <name evidence="2" type="primary">BRAT1</name>
</gene>
<reference evidence="2" key="1">
    <citation type="submission" date="2025-08" db="UniProtKB">
        <authorList>
            <consortium name="RefSeq"/>
        </authorList>
    </citation>
    <scope>IDENTIFICATION</scope>
</reference>
<dbReference type="Proteomes" id="UP000694863">
    <property type="component" value="Unplaced"/>
</dbReference>
<keyword evidence="1" id="KW-1185">Reference proteome</keyword>
<protein>
    <submittedName>
        <fullName evidence="2">BRCA1-associated ATM activator 1</fullName>
    </submittedName>
</protein>
<sequence>MDPECSRLLPALCAVLADPRQPVTDDTCVEKLLDWFTTVAEEGSSLLLLQENPCLVELLSHACRSQEVSVRVLTFALRLAGVFAAQESCFQYLQGELVPGLFGEAGPLSSPAWTAPSVRSGWVQGLCSLARHPSAEQFLATSGALETIFSLQGDSSLFVASAASQLLAQVLALSLQDPATAQCVSLGDRWPPCAQSILGFLEGSLLSGAAPPVTQALKVLTSTFRRCHQPWTKALWDRLGPLVASLLEKDLTPTARSLSDLFLSMGRSVWGPGVEAPCSQGHGSLEANGSRSRGPWGTASLLAAQRPPGPSNLTGGQLCARLLFRTASCGVTLVSTSQTLHPEDVAQRSEALPAAPEGSPAMAEALLASTSSCAGLLCHSLAHLGELHPLVGVAGPALEAGTPPPQPDARPSPVTPQPWPQAALLEATVTTLYFCSGSAVPTPGPGAHLCRLLASCVRVQRAALDFLGTLSQGIGPRELVTQVFAILLQYLSSPDSRPQ</sequence>
<evidence type="ECO:0000313" key="2">
    <source>
        <dbReference type="RefSeq" id="XP_045140308.1"/>
    </source>
</evidence>
<proteinExistence type="predicted"/>
<organism evidence="1 2">
    <name type="scientific">Echinops telfairi</name>
    <name type="common">Lesser hedgehog tenrec</name>
    <dbReference type="NCBI Taxonomy" id="9371"/>
    <lineage>
        <taxon>Eukaryota</taxon>
        <taxon>Metazoa</taxon>
        <taxon>Chordata</taxon>
        <taxon>Craniata</taxon>
        <taxon>Vertebrata</taxon>
        <taxon>Euteleostomi</taxon>
        <taxon>Mammalia</taxon>
        <taxon>Eutheria</taxon>
        <taxon>Afrotheria</taxon>
        <taxon>Tenrecidae</taxon>
        <taxon>Tenrecinae</taxon>
        <taxon>Echinops</taxon>
    </lineage>
</organism>
<evidence type="ECO:0000313" key="1">
    <source>
        <dbReference type="Proteomes" id="UP000694863"/>
    </source>
</evidence>
<name>A0AC55CQZ9_ECHTE</name>
<accession>A0AC55CQZ9</accession>